<evidence type="ECO:0000259" key="6">
    <source>
        <dbReference type="Pfam" id="PF15459"/>
    </source>
</evidence>
<feature type="compositionally biased region" description="Basic and acidic residues" evidence="4">
    <location>
        <begin position="202"/>
        <end position="227"/>
    </location>
</feature>
<sequence>MANQQLLETLPERMTAHAQLFDSLLHLIPAKFYVTEKNDDPTGSKFMHNKRKKAPKQVIKEATKKAKKAKLDPENKKSIAEIQQEKAAQLKEEEEEDAEAEEGIDSEDDSEPEEDNEEPKKVHLGNSKFSGLGDDEEEESVSITATTEAIVPVQPMQQGSISDLRDRLQERIASMRQKRHAPGTENAKARSRQDVLAARLKKKEDRKKALKAQKEKGGKATSEELVKDPTYSKPSAASRPSADSIKMDGDLYFGKLDVGNEQKKKKGPSDAKTQLKKVEAKQEKLEKLKAEDKEKAAAMEEKEDWQKAIAMAQGEKFKDDVKLLKKTIKREEKQKSKSAEKWNERLDKVKRDEQYKVKKRNENLQKHIDFKTSKHKGGKKDKGKSKSKSSDNKGGKGGKGGKARPGFEGGKRSKDGKVTKGKK</sequence>
<feature type="compositionally biased region" description="Basic and acidic residues" evidence="4">
    <location>
        <begin position="58"/>
        <end position="79"/>
    </location>
</feature>
<accession>A0ABR3B3M6</accession>
<feature type="region of interest" description="Disordered" evidence="4">
    <location>
        <begin position="328"/>
        <end position="423"/>
    </location>
</feature>
<dbReference type="InterPro" id="IPR007019">
    <property type="entry name" value="SURF6"/>
</dbReference>
<feature type="region of interest" description="Disordered" evidence="4">
    <location>
        <begin position="36"/>
        <end position="303"/>
    </location>
</feature>
<evidence type="ECO:0000259" key="5">
    <source>
        <dbReference type="Pfam" id="PF04935"/>
    </source>
</evidence>
<dbReference type="InterPro" id="IPR029190">
    <property type="entry name" value="Rrp14/SURF6_C"/>
</dbReference>
<dbReference type="EMBL" id="JBCLYO010000008">
    <property type="protein sequence ID" value="KAL0086428.1"/>
    <property type="molecule type" value="Genomic_DNA"/>
</dbReference>
<feature type="domain" description="Ribosomal RNA-processing protein 14 N-terminal" evidence="6">
    <location>
        <begin position="14"/>
        <end position="74"/>
    </location>
</feature>
<evidence type="ECO:0000313" key="7">
    <source>
        <dbReference type="EMBL" id="KAL0086428.1"/>
    </source>
</evidence>
<keyword evidence="3" id="KW-0539">Nucleus</keyword>
<comment type="caution">
    <text evidence="7">The sequence shown here is derived from an EMBL/GenBank/DDBJ whole genome shotgun (WGS) entry which is preliminary data.</text>
</comment>
<evidence type="ECO:0000313" key="8">
    <source>
        <dbReference type="Proteomes" id="UP001448207"/>
    </source>
</evidence>
<name>A0ABR3B3M6_PHYBL</name>
<comment type="subcellular location">
    <subcellularLocation>
        <location evidence="1">Nucleus</location>
    </subcellularLocation>
</comment>
<reference evidence="7 8" key="1">
    <citation type="submission" date="2024-04" db="EMBL/GenBank/DDBJ databases">
        <title>Symmetric and asymmetric DNA N6-adenine methylation regulates different biological responses in Mucorales.</title>
        <authorList>
            <consortium name="Lawrence Berkeley National Laboratory"/>
            <person name="Lax C."/>
            <person name="Mondo S.J."/>
            <person name="Osorio-Concepcion M."/>
            <person name="Muszewska A."/>
            <person name="Corrochano-Luque M."/>
            <person name="Gutierrez G."/>
            <person name="Riley R."/>
            <person name="Lipzen A."/>
            <person name="Guo J."/>
            <person name="Hundley H."/>
            <person name="Amirebrahimi M."/>
            <person name="Ng V."/>
            <person name="Lorenzo-Gutierrez D."/>
            <person name="Binder U."/>
            <person name="Yang J."/>
            <person name="Song Y."/>
            <person name="Canovas D."/>
            <person name="Navarro E."/>
            <person name="Freitag M."/>
            <person name="Gabaldon T."/>
            <person name="Grigoriev I.V."/>
            <person name="Corrochano L.M."/>
            <person name="Nicolas F.E."/>
            <person name="Garre V."/>
        </authorList>
    </citation>
    <scope>NUCLEOTIDE SEQUENCE [LARGE SCALE GENOMIC DNA]</scope>
    <source>
        <strain evidence="7 8">L51</strain>
    </source>
</reference>
<comment type="similarity">
    <text evidence="2">Belongs to the SURF6 family.</text>
</comment>
<gene>
    <name evidence="7" type="ORF">J3Q64DRAFT_1821370</name>
</gene>
<evidence type="ECO:0000256" key="1">
    <source>
        <dbReference type="ARBA" id="ARBA00004123"/>
    </source>
</evidence>
<feature type="compositionally biased region" description="Basic residues" evidence="4">
    <location>
        <begin position="373"/>
        <end position="387"/>
    </location>
</feature>
<feature type="domain" description="Ribosomal RNA-processing protein 14/surfeit locus protein 6 C-terminal" evidence="5">
    <location>
        <begin position="193"/>
        <end position="376"/>
    </location>
</feature>
<dbReference type="InterPro" id="IPR029188">
    <property type="entry name" value="Rrp14_N"/>
</dbReference>
<feature type="compositionally biased region" description="Basic and acidic residues" evidence="4">
    <location>
        <begin position="276"/>
        <end position="303"/>
    </location>
</feature>
<proteinExistence type="inferred from homology"/>
<protein>
    <submittedName>
        <fullName evidence="7">Surfeit locus protein 6-domain-containing protein</fullName>
    </submittedName>
</protein>
<dbReference type="PANTHER" id="PTHR14369">
    <property type="entry name" value="SURFEIT LOCUS PROTEIN 6"/>
    <property type="match status" value="1"/>
</dbReference>
<feature type="compositionally biased region" description="Acidic residues" evidence="4">
    <location>
        <begin position="92"/>
        <end position="117"/>
    </location>
</feature>
<dbReference type="PANTHER" id="PTHR14369:SF0">
    <property type="entry name" value="SURFEIT LOCUS PROTEIN 6"/>
    <property type="match status" value="1"/>
</dbReference>
<evidence type="ECO:0000256" key="4">
    <source>
        <dbReference type="SAM" id="MobiDB-lite"/>
    </source>
</evidence>
<dbReference type="Proteomes" id="UP001448207">
    <property type="component" value="Unassembled WGS sequence"/>
</dbReference>
<evidence type="ECO:0000256" key="3">
    <source>
        <dbReference type="ARBA" id="ARBA00023242"/>
    </source>
</evidence>
<keyword evidence="8" id="KW-1185">Reference proteome</keyword>
<feature type="compositionally biased region" description="Basic and acidic residues" evidence="4">
    <location>
        <begin position="409"/>
        <end position="423"/>
    </location>
</feature>
<evidence type="ECO:0000256" key="2">
    <source>
        <dbReference type="ARBA" id="ARBA00005904"/>
    </source>
</evidence>
<organism evidence="7 8">
    <name type="scientific">Phycomyces blakesleeanus</name>
    <dbReference type="NCBI Taxonomy" id="4837"/>
    <lineage>
        <taxon>Eukaryota</taxon>
        <taxon>Fungi</taxon>
        <taxon>Fungi incertae sedis</taxon>
        <taxon>Mucoromycota</taxon>
        <taxon>Mucoromycotina</taxon>
        <taxon>Mucoromycetes</taxon>
        <taxon>Mucorales</taxon>
        <taxon>Phycomycetaceae</taxon>
        <taxon>Phycomyces</taxon>
    </lineage>
</organism>
<dbReference type="Pfam" id="PF04935">
    <property type="entry name" value="SURF6"/>
    <property type="match status" value="1"/>
</dbReference>
<feature type="compositionally biased region" description="Basic and acidic residues" evidence="4">
    <location>
        <begin position="328"/>
        <end position="372"/>
    </location>
</feature>
<dbReference type="Pfam" id="PF15459">
    <property type="entry name" value="RRP14"/>
    <property type="match status" value="1"/>
</dbReference>